<dbReference type="EMBL" id="MRTJ01000001">
    <property type="protein sequence ID" value="OMF16643.1"/>
    <property type="molecule type" value="Genomic_DNA"/>
</dbReference>
<dbReference type="OrthoDB" id="2183738at2"/>
<name>A0A1R1C3D6_PAEAM</name>
<reference evidence="1 2" key="1">
    <citation type="submission" date="2016-11" db="EMBL/GenBank/DDBJ databases">
        <title>Paenibacillus species isolates.</title>
        <authorList>
            <person name="Beno S.M."/>
        </authorList>
    </citation>
    <scope>NUCLEOTIDE SEQUENCE [LARGE SCALE GENOMIC DNA]</scope>
    <source>
        <strain evidence="1 2">FSL H8-0246</strain>
    </source>
</reference>
<dbReference type="Proteomes" id="UP000187134">
    <property type="component" value="Unassembled WGS sequence"/>
</dbReference>
<protein>
    <recommendedName>
        <fullName evidence="3">Integron gene cassette protein</fullName>
    </recommendedName>
</protein>
<evidence type="ECO:0000313" key="2">
    <source>
        <dbReference type="Proteomes" id="UP000187134"/>
    </source>
</evidence>
<comment type="caution">
    <text evidence="1">The sequence shown here is derived from an EMBL/GenBank/DDBJ whole genome shotgun (WGS) entry which is preliminary data.</text>
</comment>
<dbReference type="AlphaFoldDB" id="A0A1R1C3D6"/>
<evidence type="ECO:0008006" key="3">
    <source>
        <dbReference type="Google" id="ProtNLM"/>
    </source>
</evidence>
<gene>
    <name evidence="1" type="ORF">BK131_01195</name>
</gene>
<evidence type="ECO:0000313" key="1">
    <source>
        <dbReference type="EMBL" id="OMF16643.1"/>
    </source>
</evidence>
<accession>A0A1R1C3D6</accession>
<proteinExistence type="predicted"/>
<sequence>MPSLHDNIILSYEVDLENERIRMHTCSSHEVPKNMDVLFSGVMAHAFDTPLHGSIILDLDEWDIEHFIPHNRELLESGKGYGWPVSYVSYEELQIRLIEEKYKYMVISSSYGLSGWVLAKNVEISDQETG</sequence>
<organism evidence="1 2">
    <name type="scientific">Paenibacillus amylolyticus</name>
    <dbReference type="NCBI Taxonomy" id="1451"/>
    <lineage>
        <taxon>Bacteria</taxon>
        <taxon>Bacillati</taxon>
        <taxon>Bacillota</taxon>
        <taxon>Bacilli</taxon>
        <taxon>Bacillales</taxon>
        <taxon>Paenibacillaceae</taxon>
        <taxon>Paenibacillus</taxon>
    </lineage>
</organism>